<dbReference type="PANTHER" id="PTHR11802">
    <property type="entry name" value="SERINE PROTEASE FAMILY S10 SERINE CARBOXYPEPTIDASE"/>
    <property type="match status" value="1"/>
</dbReference>
<dbReference type="PROSITE" id="PS00560">
    <property type="entry name" value="CARBOXYPEPT_SER_HIS"/>
    <property type="match status" value="1"/>
</dbReference>
<dbReference type="Proteomes" id="UP001154282">
    <property type="component" value="Unassembled WGS sequence"/>
</dbReference>
<dbReference type="GO" id="GO:0004185">
    <property type="term" value="F:serine-type carboxypeptidase activity"/>
    <property type="evidence" value="ECO:0007669"/>
    <property type="project" value="UniProtKB-UniRule"/>
</dbReference>
<evidence type="ECO:0000313" key="9">
    <source>
        <dbReference type="EMBL" id="CAI0416413.1"/>
    </source>
</evidence>
<keyword evidence="3" id="KW-0964">Secreted</keyword>
<evidence type="ECO:0000256" key="3">
    <source>
        <dbReference type="ARBA" id="ARBA00022525"/>
    </source>
</evidence>
<dbReference type="PROSITE" id="PS00131">
    <property type="entry name" value="CARBOXYPEPT_SER_SER"/>
    <property type="match status" value="1"/>
</dbReference>
<dbReference type="PRINTS" id="PR00724">
    <property type="entry name" value="CRBOXYPTASEC"/>
</dbReference>
<dbReference type="Pfam" id="PF00450">
    <property type="entry name" value="Peptidase_S10"/>
    <property type="match status" value="1"/>
</dbReference>
<dbReference type="SUPFAM" id="SSF53474">
    <property type="entry name" value="alpha/beta-Hydrolases"/>
    <property type="match status" value="1"/>
</dbReference>
<protein>
    <recommendedName>
        <fullName evidence="8">Carboxypeptidase</fullName>
        <ecNumber evidence="8">3.4.16.-</ecNumber>
    </recommendedName>
</protein>
<accession>A0AAV0K5V0</accession>
<dbReference type="InterPro" id="IPR018202">
    <property type="entry name" value="Ser_caboxypep_ser_AS"/>
</dbReference>
<name>A0AAV0K5V0_9ROSI</name>
<feature type="chain" id="PRO_5043102612" description="Carboxypeptidase" evidence="8">
    <location>
        <begin position="30"/>
        <end position="468"/>
    </location>
</feature>
<evidence type="ECO:0000256" key="1">
    <source>
        <dbReference type="ARBA" id="ARBA00004613"/>
    </source>
</evidence>
<dbReference type="GO" id="GO:0006508">
    <property type="term" value="P:proteolysis"/>
    <property type="evidence" value="ECO:0007669"/>
    <property type="project" value="UniProtKB-KW"/>
</dbReference>
<evidence type="ECO:0000256" key="4">
    <source>
        <dbReference type="ARBA" id="ARBA00022645"/>
    </source>
</evidence>
<keyword evidence="10" id="KW-1185">Reference proteome</keyword>
<organism evidence="9 10">
    <name type="scientific">Linum tenue</name>
    <dbReference type="NCBI Taxonomy" id="586396"/>
    <lineage>
        <taxon>Eukaryota</taxon>
        <taxon>Viridiplantae</taxon>
        <taxon>Streptophyta</taxon>
        <taxon>Embryophyta</taxon>
        <taxon>Tracheophyta</taxon>
        <taxon>Spermatophyta</taxon>
        <taxon>Magnoliopsida</taxon>
        <taxon>eudicotyledons</taxon>
        <taxon>Gunneridae</taxon>
        <taxon>Pentapetalae</taxon>
        <taxon>rosids</taxon>
        <taxon>fabids</taxon>
        <taxon>Malpighiales</taxon>
        <taxon>Linaceae</taxon>
        <taxon>Linum</taxon>
    </lineage>
</organism>
<evidence type="ECO:0000313" key="10">
    <source>
        <dbReference type="Proteomes" id="UP001154282"/>
    </source>
</evidence>
<proteinExistence type="inferred from homology"/>
<evidence type="ECO:0000256" key="7">
    <source>
        <dbReference type="ARBA" id="ARBA00023180"/>
    </source>
</evidence>
<comment type="caution">
    <text evidence="9">The sequence shown here is derived from an EMBL/GenBank/DDBJ whole genome shotgun (WGS) entry which is preliminary data.</text>
</comment>
<evidence type="ECO:0000256" key="8">
    <source>
        <dbReference type="RuleBase" id="RU361156"/>
    </source>
</evidence>
<dbReference type="EC" id="3.4.16.-" evidence="8"/>
<keyword evidence="8" id="KW-0732">Signal</keyword>
<dbReference type="AlphaFoldDB" id="A0AAV0K5V0"/>
<sequence>MDSPSFSNNIITVLCLFLLCNLPCFPSSSVTFPKEALPTKSGYLPVDPAKPGSAIFYTFYEAQQPSSPSLSTTPLVFWLQGGPGCSSMIGNFFELGPYLVTPELGLTKNPGSWNRIFGLVFLDNPIGTGFSTAASPLDIPRDQNAVASHLFSAISAFLRGLGPDSKTRPLYITGESYAGKYVPAIGSYIVRHNANLPAAGGSDSESRLNLKGVAIGDGLTDPVTQVQTHALNAYFSGLINDLQREEMERAQSEAVRFVGMEKWKEATEARNRVLNMLQNMTGLATLYDFTKTEPYKTELVVALLASLEVKAALNADTSIVFEECGKAAAAALHEDVMKSTKGMVEELLLSPQPLRVLLYQGQHDMRDGVVSVEAWMKTIRRWGGLSEFLAARREVWRVDGLLAGYVQRSETGRLTHAVVLGAGHLVPTDQPVNAQAMMEGWILETGPFAAGKGQQQQRVIPDHYRWQY</sequence>
<dbReference type="InterPro" id="IPR029058">
    <property type="entry name" value="AB_hydrolase_fold"/>
</dbReference>
<keyword evidence="4 8" id="KW-0121">Carboxypeptidase</keyword>
<evidence type="ECO:0000256" key="5">
    <source>
        <dbReference type="ARBA" id="ARBA00022670"/>
    </source>
</evidence>
<dbReference type="EMBL" id="CAMGYJ010000005">
    <property type="protein sequence ID" value="CAI0416413.1"/>
    <property type="molecule type" value="Genomic_DNA"/>
</dbReference>
<dbReference type="GO" id="GO:0005576">
    <property type="term" value="C:extracellular region"/>
    <property type="evidence" value="ECO:0007669"/>
    <property type="project" value="UniProtKB-SubCell"/>
</dbReference>
<comment type="subcellular location">
    <subcellularLocation>
        <location evidence="1">Secreted</location>
    </subcellularLocation>
</comment>
<keyword evidence="6 8" id="KW-0378">Hydrolase</keyword>
<gene>
    <name evidence="9" type="ORF">LITE_LOCUS16961</name>
</gene>
<comment type="similarity">
    <text evidence="2 8">Belongs to the peptidase S10 family.</text>
</comment>
<dbReference type="InterPro" id="IPR001563">
    <property type="entry name" value="Peptidase_S10"/>
</dbReference>
<evidence type="ECO:0000256" key="2">
    <source>
        <dbReference type="ARBA" id="ARBA00009431"/>
    </source>
</evidence>
<keyword evidence="7" id="KW-0325">Glycoprotein</keyword>
<dbReference type="Gene3D" id="3.40.50.1820">
    <property type="entry name" value="alpha/beta hydrolase"/>
    <property type="match status" value="1"/>
</dbReference>
<dbReference type="InterPro" id="IPR033124">
    <property type="entry name" value="Ser_caboxypep_his_AS"/>
</dbReference>
<reference evidence="9" key="1">
    <citation type="submission" date="2022-08" db="EMBL/GenBank/DDBJ databases">
        <authorList>
            <person name="Gutierrez-Valencia J."/>
        </authorList>
    </citation>
    <scope>NUCLEOTIDE SEQUENCE</scope>
</reference>
<evidence type="ECO:0000256" key="6">
    <source>
        <dbReference type="ARBA" id="ARBA00022801"/>
    </source>
</evidence>
<dbReference type="PANTHER" id="PTHR11802:SF454">
    <property type="entry name" value="SERINE CARBOXYPEPTIDASE-LIKE 50"/>
    <property type="match status" value="1"/>
</dbReference>
<feature type="signal peptide" evidence="8">
    <location>
        <begin position="1"/>
        <end position="29"/>
    </location>
</feature>
<keyword evidence="5 8" id="KW-0645">Protease</keyword>